<evidence type="ECO:0000313" key="4">
    <source>
        <dbReference type="Proteomes" id="UP000834106"/>
    </source>
</evidence>
<feature type="transmembrane region" description="Helical" evidence="2">
    <location>
        <begin position="28"/>
        <end position="50"/>
    </location>
</feature>
<evidence type="ECO:0008006" key="5">
    <source>
        <dbReference type="Google" id="ProtNLM"/>
    </source>
</evidence>
<keyword evidence="2" id="KW-0812">Transmembrane</keyword>
<proteinExistence type="inferred from homology"/>
<keyword evidence="2" id="KW-1133">Transmembrane helix</keyword>
<feature type="transmembrane region" description="Helical" evidence="2">
    <location>
        <begin position="105"/>
        <end position="124"/>
    </location>
</feature>
<dbReference type="PANTHER" id="PTHR14255">
    <property type="entry name" value="CEREBLON"/>
    <property type="match status" value="1"/>
</dbReference>
<name>A0AAD2ED06_9LAMI</name>
<dbReference type="EMBL" id="OU503056">
    <property type="protein sequence ID" value="CAI9784843.1"/>
    <property type="molecule type" value="Genomic_DNA"/>
</dbReference>
<reference evidence="3" key="1">
    <citation type="submission" date="2023-05" db="EMBL/GenBank/DDBJ databases">
        <authorList>
            <person name="Huff M."/>
        </authorList>
    </citation>
    <scope>NUCLEOTIDE SEQUENCE</scope>
</reference>
<evidence type="ECO:0000256" key="1">
    <source>
        <dbReference type="ARBA" id="ARBA00009142"/>
    </source>
</evidence>
<feature type="transmembrane region" description="Helical" evidence="2">
    <location>
        <begin position="176"/>
        <end position="206"/>
    </location>
</feature>
<evidence type="ECO:0000313" key="3">
    <source>
        <dbReference type="EMBL" id="CAI9784843.1"/>
    </source>
</evidence>
<dbReference type="PANTHER" id="PTHR14255:SF1">
    <property type="entry name" value="SULFITE EXPORTER TAUE_SAFE FAMILY PROTEIN 3"/>
    <property type="match status" value="1"/>
</dbReference>
<evidence type="ECO:0000256" key="2">
    <source>
        <dbReference type="SAM" id="Phobius"/>
    </source>
</evidence>
<dbReference type="Proteomes" id="UP000834106">
    <property type="component" value="Chromosome 21"/>
</dbReference>
<dbReference type="GO" id="GO:0016567">
    <property type="term" value="P:protein ubiquitination"/>
    <property type="evidence" value="ECO:0007669"/>
    <property type="project" value="TreeGrafter"/>
</dbReference>
<organism evidence="3 4">
    <name type="scientific">Fraxinus pennsylvanica</name>
    <dbReference type="NCBI Taxonomy" id="56036"/>
    <lineage>
        <taxon>Eukaryota</taxon>
        <taxon>Viridiplantae</taxon>
        <taxon>Streptophyta</taxon>
        <taxon>Embryophyta</taxon>
        <taxon>Tracheophyta</taxon>
        <taxon>Spermatophyta</taxon>
        <taxon>Magnoliopsida</taxon>
        <taxon>eudicotyledons</taxon>
        <taxon>Gunneridae</taxon>
        <taxon>Pentapetalae</taxon>
        <taxon>asterids</taxon>
        <taxon>lamiids</taxon>
        <taxon>Lamiales</taxon>
        <taxon>Oleaceae</taxon>
        <taxon>Oleeae</taxon>
        <taxon>Fraxinus</taxon>
    </lineage>
</organism>
<protein>
    <recommendedName>
        <fullName evidence="5">Sulfite exporter TauE/SafE family protein</fullName>
    </recommendedName>
</protein>
<dbReference type="GO" id="GO:0031464">
    <property type="term" value="C:Cul4A-RING E3 ubiquitin ligase complex"/>
    <property type="evidence" value="ECO:0007669"/>
    <property type="project" value="TreeGrafter"/>
</dbReference>
<gene>
    <name evidence="3" type="ORF">FPE_LOCUS32273</name>
</gene>
<feature type="transmembrane region" description="Helical" evidence="2">
    <location>
        <begin position="130"/>
        <end position="155"/>
    </location>
</feature>
<keyword evidence="4" id="KW-1185">Reference proteome</keyword>
<dbReference type="AlphaFoldDB" id="A0AAD2ED06"/>
<accession>A0AAD2ED06</accession>
<comment type="similarity">
    <text evidence="1">Belongs to the 4-toluene sulfonate uptake permease (TSUP) (TC 2.A.102) family.</text>
</comment>
<keyword evidence="2" id="KW-0472">Membrane</keyword>
<sequence length="219" mass="23808">MGTAVSTVYYNLKLRHPTIDIPNIDYDLAVLIQPMLMLGISIGVAFNVIFADWMEAAKRLEADGNGTEAEYKLLPGGPSNSTENEAKVLAKPRVSILEDVRWKELGLLIFVWMAFLALQIIKNYTATCSAIYWAVNLLQIPVSLGVSGYESICLYKGWRKIASTGDGGSNLKVHQLITYFLLGVLAGMIGGLLGVGGGSIMCLLFLEFGVPPQVSSRSF</sequence>